<feature type="transmembrane region" description="Helical" evidence="7">
    <location>
        <begin position="66"/>
        <end position="86"/>
    </location>
</feature>
<name>A0ABX0Y3V6_9ACTN</name>
<comment type="caution">
    <text evidence="8">The sequence shown here is derived from an EMBL/GenBank/DDBJ whole genome shotgun (WGS) entry which is preliminary data.</text>
</comment>
<feature type="transmembrane region" description="Helical" evidence="7">
    <location>
        <begin position="117"/>
        <end position="141"/>
    </location>
</feature>
<evidence type="ECO:0000313" key="9">
    <source>
        <dbReference type="Proteomes" id="UP000722989"/>
    </source>
</evidence>
<evidence type="ECO:0000256" key="7">
    <source>
        <dbReference type="SAM" id="Phobius"/>
    </source>
</evidence>
<keyword evidence="9" id="KW-1185">Reference proteome</keyword>
<organism evidence="8 9">
    <name type="scientific">Planosporangium thailandense</name>
    <dbReference type="NCBI Taxonomy" id="765197"/>
    <lineage>
        <taxon>Bacteria</taxon>
        <taxon>Bacillati</taxon>
        <taxon>Actinomycetota</taxon>
        <taxon>Actinomycetes</taxon>
        <taxon>Micromonosporales</taxon>
        <taxon>Micromonosporaceae</taxon>
        <taxon>Planosporangium</taxon>
    </lineage>
</organism>
<evidence type="ECO:0000256" key="3">
    <source>
        <dbReference type="ARBA" id="ARBA00022692"/>
    </source>
</evidence>
<proteinExistence type="predicted"/>
<keyword evidence="5 7" id="KW-0472">Membrane</keyword>
<dbReference type="Proteomes" id="UP000722989">
    <property type="component" value="Unassembled WGS sequence"/>
</dbReference>
<dbReference type="Gene3D" id="1.20.1740.10">
    <property type="entry name" value="Amino acid/polyamine transporter I"/>
    <property type="match status" value="1"/>
</dbReference>
<evidence type="ECO:0000256" key="4">
    <source>
        <dbReference type="ARBA" id="ARBA00022989"/>
    </source>
</evidence>
<feature type="compositionally biased region" description="Basic and acidic residues" evidence="6">
    <location>
        <begin position="1"/>
        <end position="17"/>
    </location>
</feature>
<feature type="transmembrane region" description="Helical" evidence="7">
    <location>
        <begin position="388"/>
        <end position="411"/>
    </location>
</feature>
<evidence type="ECO:0000313" key="8">
    <source>
        <dbReference type="EMBL" id="NJC73071.1"/>
    </source>
</evidence>
<dbReference type="PANTHER" id="PTHR42770:SF11">
    <property type="entry name" value="INNER MEMBRANE TRANSPORT PROTEIN YBAT"/>
    <property type="match status" value="1"/>
</dbReference>
<keyword evidence="2" id="KW-1003">Cell membrane</keyword>
<evidence type="ECO:0000256" key="6">
    <source>
        <dbReference type="SAM" id="MobiDB-lite"/>
    </source>
</evidence>
<dbReference type="InterPro" id="IPR050367">
    <property type="entry name" value="APC_superfamily"/>
</dbReference>
<comment type="subcellular location">
    <subcellularLocation>
        <location evidence="1">Cell membrane</location>
        <topology evidence="1">Multi-pass membrane protein</topology>
    </subcellularLocation>
</comment>
<evidence type="ECO:0000256" key="1">
    <source>
        <dbReference type="ARBA" id="ARBA00004651"/>
    </source>
</evidence>
<keyword evidence="4 7" id="KW-1133">Transmembrane helix</keyword>
<dbReference type="Pfam" id="PF13520">
    <property type="entry name" value="AA_permease_2"/>
    <property type="match status" value="1"/>
</dbReference>
<feature type="transmembrane region" description="Helical" evidence="7">
    <location>
        <begin position="423"/>
        <end position="442"/>
    </location>
</feature>
<feature type="transmembrane region" description="Helical" evidence="7">
    <location>
        <begin position="454"/>
        <end position="472"/>
    </location>
</feature>
<feature type="transmembrane region" description="Helical" evidence="7">
    <location>
        <begin position="42"/>
        <end position="60"/>
    </location>
</feature>
<feature type="transmembrane region" description="Helical" evidence="7">
    <location>
        <begin position="153"/>
        <end position="174"/>
    </location>
</feature>
<feature type="transmembrane region" description="Helical" evidence="7">
    <location>
        <begin position="361"/>
        <end position="382"/>
    </location>
</feature>
<gene>
    <name evidence="8" type="ORF">HC031_25630</name>
</gene>
<feature type="transmembrane region" description="Helical" evidence="7">
    <location>
        <begin position="307"/>
        <end position="340"/>
    </location>
</feature>
<dbReference type="EMBL" id="JAATVY010000025">
    <property type="protein sequence ID" value="NJC73071.1"/>
    <property type="molecule type" value="Genomic_DNA"/>
</dbReference>
<feature type="region of interest" description="Disordered" evidence="6">
    <location>
        <begin position="490"/>
        <end position="522"/>
    </location>
</feature>
<feature type="transmembrane region" description="Helical" evidence="7">
    <location>
        <begin position="181"/>
        <end position="201"/>
    </location>
</feature>
<feature type="region of interest" description="Disordered" evidence="6">
    <location>
        <begin position="1"/>
        <end position="20"/>
    </location>
</feature>
<accession>A0ABX0Y3V6</accession>
<reference evidence="8 9" key="1">
    <citation type="submission" date="2020-03" db="EMBL/GenBank/DDBJ databases">
        <title>WGS of the type strain of Planosporangium spp.</title>
        <authorList>
            <person name="Thawai C."/>
        </authorList>
    </citation>
    <scope>NUCLEOTIDE SEQUENCE [LARGE SCALE GENOMIC DNA]</scope>
    <source>
        <strain evidence="8 9">TBRC 5610</strain>
    </source>
</reference>
<feature type="transmembrane region" description="Helical" evidence="7">
    <location>
        <begin position="263"/>
        <end position="287"/>
    </location>
</feature>
<dbReference type="RefSeq" id="WP_167927980.1">
    <property type="nucleotide sequence ID" value="NZ_JAATVY010000025.1"/>
</dbReference>
<sequence>MQEPTERQTHGELRASPHGEITPAQVEEEATLRRAAIDWKQVAILSVAGCGPASVIALNLQFMGQFAGTALVLAFVLVWPGILLLVNTFAEFSKRLPTSGGLYTWNSRAWGVNVGFVYGWTFIGAYLVFSAAGFAVFGGWVEEWLKAQFHVHAPWWIFTFLALAYVCTLAYLGITQSLHAALTLLGFEMVVLTALAVWIFIDGPKTGPSFGLLPFHVSSAGTLGWGGIGLAMTYAVLSHVGIEEGATLGLEVKDPKRGIPRGLWVAAIVVPVFYVVISYAMVYGYGADKMKQFGVDPAPLQTIAQSYWGQFGLFIVVLATVSSILAFSQTAFIAGARVLYTLGREQVLPSVLGRVSARQTPGVAIAVMGVLSMALGVPLAFLTGPFNVWGYFGFLISIAFLVSYTFTNLGLIRYTRAIGEFHWFRHGVLGLVGSVVFLYPLYKTVWPLQSGIYGALPFVYVGWIVVGVGLMLHTRSRRPEVMERIGSSLAEGDDPTVESATSHAVPASTRERRRSTELAEEA</sequence>
<evidence type="ECO:0000256" key="2">
    <source>
        <dbReference type="ARBA" id="ARBA00022475"/>
    </source>
</evidence>
<dbReference type="PANTHER" id="PTHR42770">
    <property type="entry name" value="AMINO ACID TRANSPORTER-RELATED"/>
    <property type="match status" value="1"/>
</dbReference>
<dbReference type="PIRSF" id="PIRSF006060">
    <property type="entry name" value="AA_transporter"/>
    <property type="match status" value="1"/>
</dbReference>
<protein>
    <submittedName>
        <fullName evidence="8">APC family permease</fullName>
    </submittedName>
</protein>
<dbReference type="InterPro" id="IPR002293">
    <property type="entry name" value="AA/rel_permease1"/>
</dbReference>
<feature type="transmembrane region" description="Helical" evidence="7">
    <location>
        <begin position="221"/>
        <end position="242"/>
    </location>
</feature>
<evidence type="ECO:0000256" key="5">
    <source>
        <dbReference type="ARBA" id="ARBA00023136"/>
    </source>
</evidence>
<keyword evidence="3 7" id="KW-0812">Transmembrane</keyword>